<dbReference type="InterPro" id="IPR014757">
    <property type="entry name" value="Tscrpt_reg_IclR_C"/>
</dbReference>
<dbReference type="Pfam" id="PF09339">
    <property type="entry name" value="HTH_IclR"/>
    <property type="match status" value="1"/>
</dbReference>
<keyword evidence="8" id="KW-1185">Reference proteome</keyword>
<evidence type="ECO:0000256" key="2">
    <source>
        <dbReference type="ARBA" id="ARBA00023125"/>
    </source>
</evidence>
<dbReference type="GO" id="GO:0003700">
    <property type="term" value="F:DNA-binding transcription factor activity"/>
    <property type="evidence" value="ECO:0007669"/>
    <property type="project" value="TreeGrafter"/>
</dbReference>
<dbReference type="Gene3D" id="3.30.450.40">
    <property type="match status" value="1"/>
</dbReference>
<dbReference type="EMBL" id="QYUO01000003">
    <property type="protein sequence ID" value="RJF92242.1"/>
    <property type="molecule type" value="Genomic_DNA"/>
</dbReference>
<dbReference type="SUPFAM" id="SSF55781">
    <property type="entry name" value="GAF domain-like"/>
    <property type="match status" value="1"/>
</dbReference>
<keyword evidence="1" id="KW-0805">Transcription regulation</keyword>
<gene>
    <name evidence="7" type="ORF">D3871_26800</name>
</gene>
<dbReference type="PANTHER" id="PTHR30136:SF35">
    <property type="entry name" value="HTH-TYPE TRANSCRIPTIONAL REGULATOR RV1719"/>
    <property type="match status" value="1"/>
</dbReference>
<dbReference type="PROSITE" id="PS51077">
    <property type="entry name" value="HTH_ICLR"/>
    <property type="match status" value="1"/>
</dbReference>
<evidence type="ECO:0000313" key="8">
    <source>
        <dbReference type="Proteomes" id="UP000265955"/>
    </source>
</evidence>
<dbReference type="SMART" id="SM00346">
    <property type="entry name" value="HTH_ICLR"/>
    <property type="match status" value="1"/>
</dbReference>
<evidence type="ECO:0000259" key="5">
    <source>
        <dbReference type="PROSITE" id="PS51077"/>
    </source>
</evidence>
<feature type="region of interest" description="Disordered" evidence="4">
    <location>
        <begin position="1"/>
        <end position="25"/>
    </location>
</feature>
<comment type="caution">
    <text evidence="7">The sequence shown here is derived from an EMBL/GenBank/DDBJ whole genome shotgun (WGS) entry which is preliminary data.</text>
</comment>
<keyword evidence="2" id="KW-0238">DNA-binding</keyword>
<evidence type="ECO:0000259" key="6">
    <source>
        <dbReference type="PROSITE" id="PS51078"/>
    </source>
</evidence>
<dbReference type="RefSeq" id="WP_119772129.1">
    <property type="nucleotide sequence ID" value="NZ_QYUO01000003.1"/>
</dbReference>
<name>A0A3A3FL55_9BURK</name>
<dbReference type="GO" id="GO:0003677">
    <property type="term" value="F:DNA binding"/>
    <property type="evidence" value="ECO:0007669"/>
    <property type="project" value="UniProtKB-KW"/>
</dbReference>
<dbReference type="GO" id="GO:0045892">
    <property type="term" value="P:negative regulation of DNA-templated transcription"/>
    <property type="evidence" value="ECO:0007669"/>
    <property type="project" value="TreeGrafter"/>
</dbReference>
<keyword evidence="3" id="KW-0804">Transcription</keyword>
<proteinExistence type="predicted"/>
<dbReference type="PROSITE" id="PS51078">
    <property type="entry name" value="ICLR_ED"/>
    <property type="match status" value="1"/>
</dbReference>
<dbReference type="InterPro" id="IPR050707">
    <property type="entry name" value="HTH_MetabolicPath_Reg"/>
</dbReference>
<feature type="domain" description="IclR-ED" evidence="6">
    <location>
        <begin position="86"/>
        <end position="269"/>
    </location>
</feature>
<dbReference type="SUPFAM" id="SSF46785">
    <property type="entry name" value="Winged helix' DNA-binding domain"/>
    <property type="match status" value="1"/>
</dbReference>
<dbReference type="Pfam" id="PF01614">
    <property type="entry name" value="IclR_C"/>
    <property type="match status" value="1"/>
</dbReference>
<evidence type="ECO:0000256" key="1">
    <source>
        <dbReference type="ARBA" id="ARBA00023015"/>
    </source>
</evidence>
<dbReference type="PANTHER" id="PTHR30136">
    <property type="entry name" value="HELIX-TURN-HELIX TRANSCRIPTIONAL REGULATOR, ICLR FAMILY"/>
    <property type="match status" value="1"/>
</dbReference>
<dbReference type="InterPro" id="IPR036388">
    <property type="entry name" value="WH-like_DNA-bd_sf"/>
</dbReference>
<protein>
    <submittedName>
        <fullName evidence="7">IclR family transcriptional regulator</fullName>
    </submittedName>
</protein>
<feature type="domain" description="HTH iclR-type" evidence="5">
    <location>
        <begin position="24"/>
        <end position="85"/>
    </location>
</feature>
<reference evidence="8" key="1">
    <citation type="submission" date="2018-09" db="EMBL/GenBank/DDBJ databases">
        <authorList>
            <person name="Zhu H."/>
        </authorList>
    </citation>
    <scope>NUCLEOTIDE SEQUENCE [LARGE SCALE GENOMIC DNA]</scope>
    <source>
        <strain evidence="8">K1R23-30</strain>
    </source>
</reference>
<dbReference type="Gene3D" id="1.10.10.10">
    <property type="entry name" value="Winged helix-like DNA-binding domain superfamily/Winged helix DNA-binding domain"/>
    <property type="match status" value="1"/>
</dbReference>
<feature type="compositionally biased region" description="Polar residues" evidence="4">
    <location>
        <begin position="1"/>
        <end position="12"/>
    </location>
</feature>
<evidence type="ECO:0000313" key="7">
    <source>
        <dbReference type="EMBL" id="RJF92242.1"/>
    </source>
</evidence>
<accession>A0A3A3FL55</accession>
<dbReference type="OrthoDB" id="5401369at2"/>
<dbReference type="AlphaFoldDB" id="A0A3A3FL55"/>
<organism evidence="7 8">
    <name type="scientific">Noviherbaspirillum saxi</name>
    <dbReference type="NCBI Taxonomy" id="2320863"/>
    <lineage>
        <taxon>Bacteria</taxon>
        <taxon>Pseudomonadati</taxon>
        <taxon>Pseudomonadota</taxon>
        <taxon>Betaproteobacteria</taxon>
        <taxon>Burkholderiales</taxon>
        <taxon>Oxalobacteraceae</taxon>
        <taxon>Noviherbaspirillum</taxon>
    </lineage>
</organism>
<dbReference type="InterPro" id="IPR029016">
    <property type="entry name" value="GAF-like_dom_sf"/>
</dbReference>
<dbReference type="InterPro" id="IPR036390">
    <property type="entry name" value="WH_DNA-bd_sf"/>
</dbReference>
<evidence type="ECO:0000256" key="3">
    <source>
        <dbReference type="ARBA" id="ARBA00023163"/>
    </source>
</evidence>
<dbReference type="Proteomes" id="UP000265955">
    <property type="component" value="Unassembled WGS sequence"/>
</dbReference>
<evidence type="ECO:0000256" key="4">
    <source>
        <dbReference type="SAM" id="MobiDB-lite"/>
    </source>
</evidence>
<sequence>MRPSKKNLSSDSTPEDSLQEDSKGGPVSRAFRVLRYVVEGGSTANLSDLARQVEINRITATRLLATLEQEGMLERLPQGGHRIGIGFLSLAATSLASGDMFGHGRRLLARLSKELQLSAYLVVPDGAYVLYVLRETPQTPLVSNIQPGSRIPAHLMTPGRVLIAQQPSESWAAMLEATRDDERSRKITLAGLETMLKEDRERGCAWSFSGFESGIDACAAPVFDAHGQAVAAISVAGPDSRFEGDPDFKDQTEQAVKAAAAQLSQLLGYVGR</sequence>
<dbReference type="InterPro" id="IPR005471">
    <property type="entry name" value="Tscrpt_reg_IclR_N"/>
</dbReference>